<proteinExistence type="predicted"/>
<feature type="region of interest" description="Disordered" evidence="1">
    <location>
        <begin position="111"/>
        <end position="150"/>
    </location>
</feature>
<evidence type="ECO:0000313" key="3">
    <source>
        <dbReference type="Proteomes" id="UP001151699"/>
    </source>
</evidence>
<protein>
    <submittedName>
        <fullName evidence="2">Uncharacterized protein</fullName>
    </submittedName>
</protein>
<accession>A0A9Q0MK24</accession>
<dbReference type="AlphaFoldDB" id="A0A9Q0MK24"/>
<reference evidence="2" key="1">
    <citation type="submission" date="2022-07" db="EMBL/GenBank/DDBJ databases">
        <authorList>
            <person name="Trinca V."/>
            <person name="Uliana J.V.C."/>
            <person name="Torres T.T."/>
            <person name="Ward R.J."/>
            <person name="Monesi N."/>
        </authorList>
    </citation>
    <scope>NUCLEOTIDE SEQUENCE</scope>
    <source>
        <strain evidence="2">HSMRA1968</strain>
        <tissue evidence="2">Whole embryos</tissue>
    </source>
</reference>
<keyword evidence="3" id="KW-1185">Reference proteome</keyword>
<dbReference type="EMBL" id="WJQU01002693">
    <property type="protein sequence ID" value="KAJ6631725.1"/>
    <property type="molecule type" value="Genomic_DNA"/>
</dbReference>
<sequence length="172" mass="20212">MTAITDSRKRSREEDGSDFMPLSKRITNLHINASSEPMQDDVTDYNMNLSEQHHPQPNLTHQHQILQFQNYNQFGTFNQPIESNQFSEFSNLSHSIDDQERQLQYQQYLSERNNASSSSGNSSTNISSSDNANDMEPFDPYDPELSQKENPFYYDKNKLLYDLYLERVRRQQ</sequence>
<feature type="region of interest" description="Disordered" evidence="1">
    <location>
        <begin position="1"/>
        <end position="20"/>
    </location>
</feature>
<feature type="compositionally biased region" description="Basic and acidic residues" evidence="1">
    <location>
        <begin position="1"/>
        <end position="14"/>
    </location>
</feature>
<evidence type="ECO:0000256" key="1">
    <source>
        <dbReference type="SAM" id="MobiDB-lite"/>
    </source>
</evidence>
<gene>
    <name evidence="2" type="ORF">Bhyg_15777</name>
</gene>
<dbReference type="Proteomes" id="UP001151699">
    <property type="component" value="Unassembled WGS sequence"/>
</dbReference>
<dbReference type="OrthoDB" id="6365503at2759"/>
<feature type="compositionally biased region" description="Low complexity" evidence="1">
    <location>
        <begin position="111"/>
        <end position="132"/>
    </location>
</feature>
<comment type="caution">
    <text evidence="2">The sequence shown here is derived from an EMBL/GenBank/DDBJ whole genome shotgun (WGS) entry which is preliminary data.</text>
</comment>
<evidence type="ECO:0000313" key="2">
    <source>
        <dbReference type="EMBL" id="KAJ6631725.1"/>
    </source>
</evidence>
<name>A0A9Q0MK24_9DIPT</name>
<organism evidence="2 3">
    <name type="scientific">Pseudolycoriella hygida</name>
    <dbReference type="NCBI Taxonomy" id="35572"/>
    <lineage>
        <taxon>Eukaryota</taxon>
        <taxon>Metazoa</taxon>
        <taxon>Ecdysozoa</taxon>
        <taxon>Arthropoda</taxon>
        <taxon>Hexapoda</taxon>
        <taxon>Insecta</taxon>
        <taxon>Pterygota</taxon>
        <taxon>Neoptera</taxon>
        <taxon>Endopterygota</taxon>
        <taxon>Diptera</taxon>
        <taxon>Nematocera</taxon>
        <taxon>Sciaroidea</taxon>
        <taxon>Sciaridae</taxon>
        <taxon>Pseudolycoriella</taxon>
    </lineage>
</organism>